<evidence type="ECO:0000313" key="2">
    <source>
        <dbReference type="EMBL" id="MBC8533396.1"/>
    </source>
</evidence>
<dbReference type="Proteomes" id="UP000651482">
    <property type="component" value="Unassembled WGS sequence"/>
</dbReference>
<feature type="domain" description="CarD-like/TRCF RNAP-interacting" evidence="1">
    <location>
        <begin position="2"/>
        <end position="51"/>
    </location>
</feature>
<dbReference type="Gene3D" id="2.40.10.170">
    <property type="match status" value="1"/>
</dbReference>
<dbReference type="RefSeq" id="WP_249318768.1">
    <property type="nucleotide sequence ID" value="NZ_JACRSN010000006.1"/>
</dbReference>
<dbReference type="AlphaFoldDB" id="A0A926D8X1"/>
<dbReference type="InterPro" id="IPR042215">
    <property type="entry name" value="CarD-like_C"/>
</dbReference>
<organism evidence="2 3">
    <name type="scientific">Yeguia hominis</name>
    <dbReference type="NCBI Taxonomy" id="2763662"/>
    <lineage>
        <taxon>Bacteria</taxon>
        <taxon>Bacillati</taxon>
        <taxon>Bacillota</taxon>
        <taxon>Clostridia</taxon>
        <taxon>Eubacteriales</taxon>
        <taxon>Yeguiaceae</taxon>
        <taxon>Yeguia</taxon>
    </lineage>
</organism>
<dbReference type="InterPro" id="IPR003711">
    <property type="entry name" value="CarD-like/TRCF_RID"/>
</dbReference>
<evidence type="ECO:0000313" key="3">
    <source>
        <dbReference type="Proteomes" id="UP000651482"/>
    </source>
</evidence>
<proteinExistence type="predicted"/>
<dbReference type="EMBL" id="JACRSN010000006">
    <property type="protein sequence ID" value="MBC8533396.1"/>
    <property type="molecule type" value="Genomic_DNA"/>
</dbReference>
<protein>
    <submittedName>
        <fullName evidence="2">CarD family transcriptional regulator</fullName>
    </submittedName>
</protein>
<keyword evidence="3" id="KW-1185">Reference proteome</keyword>
<name>A0A926D8X1_9FIRM</name>
<evidence type="ECO:0000259" key="1">
    <source>
        <dbReference type="Pfam" id="PF02559"/>
    </source>
</evidence>
<dbReference type="Gene3D" id="1.20.58.1290">
    <property type="entry name" value="CarD-like, C-terminal domain"/>
    <property type="match status" value="1"/>
</dbReference>
<dbReference type="Pfam" id="PF02559">
    <property type="entry name" value="CarD_TRCF_RID"/>
    <property type="match status" value="1"/>
</dbReference>
<accession>A0A926D8X1</accession>
<reference evidence="2" key="1">
    <citation type="submission" date="2020-08" db="EMBL/GenBank/DDBJ databases">
        <title>Genome public.</title>
        <authorList>
            <person name="Liu C."/>
            <person name="Sun Q."/>
        </authorList>
    </citation>
    <scope>NUCLEOTIDE SEQUENCE</scope>
    <source>
        <strain evidence="2">NSJ-40</strain>
    </source>
</reference>
<gene>
    <name evidence="2" type="ORF">IAG03_05130</name>
</gene>
<sequence length="172" mass="20236">MFQTEEMVLYGHYGVCKIADIRTELFGREKKCYYVLKPIEDATTTLYCPVELGGKKFRQMLSRETICAMMDDLSECTDAWIAEDHARQEHFQEILRTGDQAQILRMYRMLYTHREHCRRTGRKFHAVDQKLMKEAEGMLCSEFSYVLQLRHDAVLPLLSGKTKLAEIRRACR</sequence>
<comment type="caution">
    <text evidence="2">The sequence shown here is derived from an EMBL/GenBank/DDBJ whole genome shotgun (WGS) entry which is preliminary data.</text>
</comment>